<dbReference type="Proteomes" id="UP000253426">
    <property type="component" value="Unassembled WGS sequence"/>
</dbReference>
<dbReference type="InterPro" id="IPR016164">
    <property type="entry name" value="FAD-linked_Oxase-like_C"/>
</dbReference>
<keyword evidence="2" id="KW-0285">Flavoprotein</keyword>
<dbReference type="InterPro" id="IPR016167">
    <property type="entry name" value="FAD-bd_PCMH_sub1"/>
</dbReference>
<evidence type="ECO:0000256" key="4">
    <source>
        <dbReference type="ARBA" id="ARBA00023002"/>
    </source>
</evidence>
<dbReference type="RefSeq" id="WP_113960386.1">
    <property type="nucleotide sequence ID" value="NZ_QNRR01000008.1"/>
</dbReference>
<gene>
    <name evidence="6" type="ORF">DES53_108232</name>
</gene>
<evidence type="ECO:0000256" key="1">
    <source>
        <dbReference type="ARBA" id="ARBA00005466"/>
    </source>
</evidence>
<keyword evidence="4" id="KW-0560">Oxidoreductase</keyword>
<dbReference type="PROSITE" id="PS51387">
    <property type="entry name" value="FAD_PCMH"/>
    <property type="match status" value="1"/>
</dbReference>
<keyword evidence="3" id="KW-0274">FAD</keyword>
<evidence type="ECO:0000313" key="7">
    <source>
        <dbReference type="Proteomes" id="UP000253426"/>
    </source>
</evidence>
<dbReference type="Gene3D" id="3.30.465.10">
    <property type="match status" value="1"/>
</dbReference>
<organism evidence="6 7">
    <name type="scientific">Roseimicrobium gellanilyticum</name>
    <dbReference type="NCBI Taxonomy" id="748857"/>
    <lineage>
        <taxon>Bacteria</taxon>
        <taxon>Pseudomonadati</taxon>
        <taxon>Verrucomicrobiota</taxon>
        <taxon>Verrucomicrobiia</taxon>
        <taxon>Verrucomicrobiales</taxon>
        <taxon>Verrucomicrobiaceae</taxon>
        <taxon>Roseimicrobium</taxon>
    </lineage>
</organism>
<dbReference type="PANTHER" id="PTHR13878">
    <property type="entry name" value="GULONOLACTONE OXIDASE"/>
    <property type="match status" value="1"/>
</dbReference>
<dbReference type="GO" id="GO:0016491">
    <property type="term" value="F:oxidoreductase activity"/>
    <property type="evidence" value="ECO:0007669"/>
    <property type="project" value="UniProtKB-KW"/>
</dbReference>
<reference evidence="6 7" key="1">
    <citation type="submission" date="2018-06" db="EMBL/GenBank/DDBJ databases">
        <title>Genomic Encyclopedia of Type Strains, Phase IV (KMG-IV): sequencing the most valuable type-strain genomes for metagenomic binning, comparative biology and taxonomic classification.</title>
        <authorList>
            <person name="Goeker M."/>
        </authorList>
    </citation>
    <scope>NUCLEOTIDE SEQUENCE [LARGE SCALE GENOMIC DNA]</scope>
    <source>
        <strain evidence="6 7">DSM 25532</strain>
    </source>
</reference>
<evidence type="ECO:0000259" key="5">
    <source>
        <dbReference type="PROSITE" id="PS51387"/>
    </source>
</evidence>
<dbReference type="InterPro" id="IPR016166">
    <property type="entry name" value="FAD-bd_PCMH"/>
</dbReference>
<comment type="caution">
    <text evidence="6">The sequence shown here is derived from an EMBL/GenBank/DDBJ whole genome shotgun (WGS) entry which is preliminary data.</text>
</comment>
<dbReference type="Pfam" id="PF01565">
    <property type="entry name" value="FAD_binding_4"/>
    <property type="match status" value="1"/>
</dbReference>
<dbReference type="InterPro" id="IPR006094">
    <property type="entry name" value="Oxid_FAD_bind_N"/>
</dbReference>
<evidence type="ECO:0000256" key="3">
    <source>
        <dbReference type="ARBA" id="ARBA00022827"/>
    </source>
</evidence>
<proteinExistence type="inferred from homology"/>
<dbReference type="AlphaFoldDB" id="A0A366HFC6"/>
<name>A0A366HFC6_9BACT</name>
<keyword evidence="7" id="KW-1185">Reference proteome</keyword>
<dbReference type="PANTHER" id="PTHR13878:SF53">
    <property type="entry name" value="CYTOKININ DEHYDROGENASE 6"/>
    <property type="match status" value="1"/>
</dbReference>
<dbReference type="InterPro" id="IPR036318">
    <property type="entry name" value="FAD-bd_PCMH-like_sf"/>
</dbReference>
<dbReference type="OrthoDB" id="9768764at2"/>
<dbReference type="Gene3D" id="3.30.43.10">
    <property type="entry name" value="Uridine Diphospho-n-acetylenolpyruvylglucosamine Reductase, domain 2"/>
    <property type="match status" value="1"/>
</dbReference>
<protein>
    <submittedName>
        <fullName evidence="6">FAD/FMN-containing dehydrogenase</fullName>
    </submittedName>
</protein>
<dbReference type="SUPFAM" id="SSF55103">
    <property type="entry name" value="FAD-linked oxidases, C-terminal domain"/>
    <property type="match status" value="1"/>
</dbReference>
<accession>A0A366HFC6</accession>
<dbReference type="InterPro" id="IPR050432">
    <property type="entry name" value="FAD-linked_Oxidoreductases_BP"/>
</dbReference>
<feature type="domain" description="FAD-binding PCMH-type" evidence="5">
    <location>
        <begin position="47"/>
        <end position="226"/>
    </location>
</feature>
<dbReference type="InterPro" id="IPR016169">
    <property type="entry name" value="FAD-bd_PCMH_sub2"/>
</dbReference>
<dbReference type="EMBL" id="QNRR01000008">
    <property type="protein sequence ID" value="RBP40525.1"/>
    <property type="molecule type" value="Genomic_DNA"/>
</dbReference>
<evidence type="ECO:0000256" key="2">
    <source>
        <dbReference type="ARBA" id="ARBA00022630"/>
    </source>
</evidence>
<dbReference type="SUPFAM" id="SSF56176">
    <property type="entry name" value="FAD-binding/transporter-associated domain-like"/>
    <property type="match status" value="1"/>
</dbReference>
<sequence length="500" mass="57021">MISPRWCTPALALTFFTFVEVCPPLLSQQLSTDPASPLLLNDVHSRLNATPVAEVLKPTTADEVIAAVKRAKEEKKNISISGARHSMGGQQWAKDSLHLDMRGLSKFISLDAERGLARAEAGITWPALVDALEKAQVGKDPILSITQKQTGADELTLGGAVSTNIHGRGLLWRPFIQDIESITLVDAEAKVRKISRTQEPELFGLVVGGYGLFGVITEVEIRLRPRLKLERVVEVMPITGVTQRIEERIRDGFVLGDFQFCPDEKSDNFLMEGVFSCYKPSAPDTAMPVSQLSLNPERWRNLIVKAHTDKAAAWNDYTTYYKKTSGQHYYLDRAQFNHYDVDYEERMQAATKDVPAGSLMILEVYVQRPLLEDFMAANAEDFRKHNTNVIYGTVRFIKRDGESFLPWAKDDYACIVFNLRVTHTPEGVEKAKGEFRRLIDRAQARGGNFFLTYHRWATKEQMLKGYPQFPQFLKLKKHYDPEERFQSEWYRYWKGEFNKE</sequence>
<comment type="similarity">
    <text evidence="1">Belongs to the oxygen-dependent FAD-linked oxidoreductase family.</text>
</comment>
<dbReference type="GO" id="GO:0071949">
    <property type="term" value="F:FAD binding"/>
    <property type="evidence" value="ECO:0007669"/>
    <property type="project" value="InterPro"/>
</dbReference>
<evidence type="ECO:0000313" key="6">
    <source>
        <dbReference type="EMBL" id="RBP40525.1"/>
    </source>
</evidence>